<dbReference type="Proteomes" id="UP000739538">
    <property type="component" value="Unassembled WGS sequence"/>
</dbReference>
<keyword evidence="1" id="KW-0812">Transmembrane</keyword>
<sequence>IPVYSPEADGNGVVILAEQTVGGFTATTIRADDPGALFRWLDDEGFAIDSSETARLSPLIDDGWVFTAMKSDSTLVMPLGGWDANVNPIEFQWPGDVVEVPLGVLQINAQSRLPMTFFVVDEHRSKLADFSTAYANRISRSEATAIHDLYPGFQGYLEEGDFLTRLDKTFFAGDPMSGKYSIEWAASDEEFRRGGTNSWVFRSGWNESWLAWVLVFSGILAAFRWGLGLAARRVRSLVRPR</sequence>
<gene>
    <name evidence="2" type="ORF">KDA27_12620</name>
</gene>
<organism evidence="2 3">
    <name type="scientific">Eiseniibacteriota bacterium</name>
    <dbReference type="NCBI Taxonomy" id="2212470"/>
    <lineage>
        <taxon>Bacteria</taxon>
        <taxon>Candidatus Eiseniibacteriota</taxon>
    </lineage>
</organism>
<evidence type="ECO:0000313" key="3">
    <source>
        <dbReference type="Proteomes" id="UP000739538"/>
    </source>
</evidence>
<dbReference type="Pfam" id="PF10092">
    <property type="entry name" value="DUF2330"/>
    <property type="match status" value="1"/>
</dbReference>
<proteinExistence type="predicted"/>
<keyword evidence="1" id="KW-0472">Membrane</keyword>
<keyword evidence="1" id="KW-1133">Transmembrane helix</keyword>
<evidence type="ECO:0000313" key="2">
    <source>
        <dbReference type="EMBL" id="MCA9756639.1"/>
    </source>
</evidence>
<dbReference type="InterPro" id="IPR019283">
    <property type="entry name" value="DUF2330"/>
</dbReference>
<dbReference type="EMBL" id="JAGQHS010000061">
    <property type="protein sequence ID" value="MCA9756639.1"/>
    <property type="molecule type" value="Genomic_DNA"/>
</dbReference>
<dbReference type="AlphaFoldDB" id="A0A956NCH2"/>
<feature type="non-terminal residue" evidence="2">
    <location>
        <position position="1"/>
    </location>
</feature>
<reference evidence="2" key="1">
    <citation type="submission" date="2020-04" db="EMBL/GenBank/DDBJ databases">
        <authorList>
            <person name="Zhang T."/>
        </authorList>
    </citation>
    <scope>NUCLEOTIDE SEQUENCE</scope>
    <source>
        <strain evidence="2">HKST-UBA02</strain>
    </source>
</reference>
<feature type="transmembrane region" description="Helical" evidence="1">
    <location>
        <begin position="209"/>
        <end position="231"/>
    </location>
</feature>
<evidence type="ECO:0000256" key="1">
    <source>
        <dbReference type="SAM" id="Phobius"/>
    </source>
</evidence>
<protein>
    <submittedName>
        <fullName evidence="2">DUF2330 domain-containing protein</fullName>
    </submittedName>
</protein>
<comment type="caution">
    <text evidence="2">The sequence shown here is derived from an EMBL/GenBank/DDBJ whole genome shotgun (WGS) entry which is preliminary data.</text>
</comment>
<reference evidence="2" key="2">
    <citation type="journal article" date="2021" name="Microbiome">
        <title>Successional dynamics and alternative stable states in a saline activated sludge microbial community over 9 years.</title>
        <authorList>
            <person name="Wang Y."/>
            <person name="Ye J."/>
            <person name="Ju F."/>
            <person name="Liu L."/>
            <person name="Boyd J.A."/>
            <person name="Deng Y."/>
            <person name="Parks D.H."/>
            <person name="Jiang X."/>
            <person name="Yin X."/>
            <person name="Woodcroft B.J."/>
            <person name="Tyson G.W."/>
            <person name="Hugenholtz P."/>
            <person name="Polz M.F."/>
            <person name="Zhang T."/>
        </authorList>
    </citation>
    <scope>NUCLEOTIDE SEQUENCE</scope>
    <source>
        <strain evidence="2">HKST-UBA02</strain>
    </source>
</reference>
<name>A0A956NCH2_UNCEI</name>
<accession>A0A956NCH2</accession>